<accession>A0ABR6WCW6</accession>
<dbReference type="Proteomes" id="UP000700732">
    <property type="component" value="Unassembled WGS sequence"/>
</dbReference>
<proteinExistence type="predicted"/>
<gene>
    <name evidence="2" type="ORF">FH603_4904</name>
</gene>
<evidence type="ECO:0000313" key="3">
    <source>
        <dbReference type="Proteomes" id="UP000700732"/>
    </source>
</evidence>
<protein>
    <recommendedName>
        <fullName evidence="4">Lipoprotein</fullName>
    </recommendedName>
</protein>
<name>A0ABR6WCW6_9BACT</name>
<evidence type="ECO:0000256" key="1">
    <source>
        <dbReference type="SAM" id="SignalP"/>
    </source>
</evidence>
<sequence>MKQAVTICLLLLLLQTSCQDNNPVANHILDFKAFQIEAPDTWRIIPSVGYDSQVGSLTDGRDALSYDYGWYSYTLKDETSATHLRTMTTIDGRPALIVRPKKKGQGVIGLYITDDQNRLSLIGHDIRDETTILKLFNSVKFR</sequence>
<comment type="caution">
    <text evidence="2">The sequence shown here is derived from an EMBL/GenBank/DDBJ whole genome shotgun (WGS) entry which is preliminary data.</text>
</comment>
<dbReference type="RefSeq" id="WP_186740840.1">
    <property type="nucleotide sequence ID" value="NZ_VFIA01000044.1"/>
</dbReference>
<organism evidence="2 3">
    <name type="scientific">Spirosoma utsteinense</name>
    <dbReference type="NCBI Taxonomy" id="2585773"/>
    <lineage>
        <taxon>Bacteria</taxon>
        <taxon>Pseudomonadati</taxon>
        <taxon>Bacteroidota</taxon>
        <taxon>Cytophagia</taxon>
        <taxon>Cytophagales</taxon>
        <taxon>Cytophagaceae</taxon>
        <taxon>Spirosoma</taxon>
    </lineage>
</organism>
<evidence type="ECO:0008006" key="4">
    <source>
        <dbReference type="Google" id="ProtNLM"/>
    </source>
</evidence>
<feature type="signal peptide" evidence="1">
    <location>
        <begin position="1"/>
        <end position="20"/>
    </location>
</feature>
<feature type="chain" id="PRO_5047287856" description="Lipoprotein" evidence="1">
    <location>
        <begin position="21"/>
        <end position="142"/>
    </location>
</feature>
<keyword evidence="3" id="KW-1185">Reference proteome</keyword>
<dbReference type="EMBL" id="VFIA01000044">
    <property type="protein sequence ID" value="MBC3794376.1"/>
    <property type="molecule type" value="Genomic_DNA"/>
</dbReference>
<reference evidence="2 3" key="1">
    <citation type="submission" date="2019-06" db="EMBL/GenBank/DDBJ databases">
        <title>Spirosoma utsteinense sp. nov. isolated from Antarctic ice-free soils.</title>
        <authorList>
            <person name="Tahon G."/>
        </authorList>
    </citation>
    <scope>NUCLEOTIDE SEQUENCE [LARGE SCALE GENOMIC DNA]</scope>
    <source>
        <strain evidence="2 3">LMG 31447</strain>
    </source>
</reference>
<keyword evidence="1" id="KW-0732">Signal</keyword>
<evidence type="ECO:0000313" key="2">
    <source>
        <dbReference type="EMBL" id="MBC3794376.1"/>
    </source>
</evidence>